<evidence type="ECO:0000313" key="2">
    <source>
        <dbReference type="EMBL" id="QJS52036.1"/>
    </source>
</evidence>
<dbReference type="GO" id="GO:0004519">
    <property type="term" value="F:endonuclease activity"/>
    <property type="evidence" value="ECO:0007669"/>
    <property type="project" value="UniProtKB-KW"/>
</dbReference>
<sequence>MEWFIGFFDAEGNFQRTVEKRVTKRGDIYYKIAYSFHISLSLVDKELLYEIKDFLGMGRIYLYPKRNEAHFSVYRVKELQQLVNLLSNYNFLTRNQSDNFRLLQWGLYRNIKRAKSLEEIDILFQRPIYAINYKESKEYLRYKEIFMQKNLTMNRGLFSESFFPNWISGFMTGEASFTSNKKNKSYNCNLEQVDKNVLEFLKAFFEFNPKVYTKKLRKGRQQSYCIEVSSKKDLTTLIDFIENKHSKSSFITLKGNKRKQFRVWLELFNKKHQETK</sequence>
<dbReference type="GO" id="GO:0005739">
    <property type="term" value="C:mitochondrion"/>
    <property type="evidence" value="ECO:0007669"/>
    <property type="project" value="UniProtKB-ARBA"/>
</dbReference>
<keyword evidence="2" id="KW-0378">Hydrolase</keyword>
<dbReference type="PANTHER" id="PTHR36181:SF2">
    <property type="entry name" value="INTRON-ENCODED ENDONUCLEASE AI3-RELATED"/>
    <property type="match status" value="1"/>
</dbReference>
<feature type="domain" description="Homing endonuclease LAGLIDADG" evidence="1">
    <location>
        <begin position="5"/>
        <end position="99"/>
    </location>
</feature>
<dbReference type="InterPro" id="IPR051289">
    <property type="entry name" value="LAGLIDADG_Endonuclease"/>
</dbReference>
<protein>
    <submittedName>
        <fullName evidence="2">Putative LAGLIDADG homing endonuclease</fullName>
    </submittedName>
</protein>
<feature type="domain" description="Homing endonuclease LAGLIDADG" evidence="1">
    <location>
        <begin position="167"/>
        <end position="250"/>
    </location>
</feature>
<organism evidence="2">
    <name type="scientific">Bulbochaete rectangularis var. hiloensis</name>
    <dbReference type="NCBI Taxonomy" id="55990"/>
    <lineage>
        <taxon>Eukaryota</taxon>
        <taxon>Viridiplantae</taxon>
        <taxon>Chlorophyta</taxon>
        <taxon>core chlorophytes</taxon>
        <taxon>Chlorophyceae</taxon>
        <taxon>OCC clade</taxon>
        <taxon>Oedogoniales</taxon>
        <taxon>Oedogoniaceae</taxon>
        <taxon>Bulbochaete</taxon>
    </lineage>
</organism>
<keyword evidence="2" id="KW-0255">Endonuclease</keyword>
<gene>
    <name evidence="2" type="primary">orf276</name>
</gene>
<dbReference type="SUPFAM" id="SSF55608">
    <property type="entry name" value="Homing endonucleases"/>
    <property type="match status" value="2"/>
</dbReference>
<evidence type="ECO:0000259" key="1">
    <source>
        <dbReference type="Pfam" id="PF00961"/>
    </source>
</evidence>
<accession>A0A6M4SNZ6</accession>
<dbReference type="PANTHER" id="PTHR36181">
    <property type="entry name" value="INTRON-ENCODED ENDONUCLEASE AI3-RELATED"/>
    <property type="match status" value="1"/>
</dbReference>
<dbReference type="Gene3D" id="3.10.28.10">
    <property type="entry name" value="Homing endonucleases"/>
    <property type="match status" value="2"/>
</dbReference>
<keyword evidence="2" id="KW-0496">Mitochondrion</keyword>
<dbReference type="Pfam" id="PF00961">
    <property type="entry name" value="LAGLIDADG_1"/>
    <property type="match status" value="2"/>
</dbReference>
<reference evidence="2" key="1">
    <citation type="journal article" date="2020" name="Mitochondrial DNA Part B Resour">
        <title>Complete mitogenomes of the chlorophycean green algae Bulbochaete rectangularis var. hiloensis (Oedogoniales) and Stigeoclonium helveticum (Chaetophorales) provide insight into the sequence of events that led to the acquisition of a reduced-derived pattern of evolution in the Chlamydomonadales and Sphaeropleales.</title>
        <authorList>
            <person name="Turmel M."/>
            <person name="Belanger A.-S."/>
            <person name="Otis C."/>
            <person name="Lemieux C."/>
        </authorList>
    </citation>
    <scope>NUCLEOTIDE SEQUENCE</scope>
</reference>
<dbReference type="EMBL" id="MN810331">
    <property type="protein sequence ID" value="QJS52036.1"/>
    <property type="molecule type" value="Genomic_DNA"/>
</dbReference>
<keyword evidence="2" id="KW-0540">Nuclease</keyword>
<name>A0A6M4SNZ6_9CHLO</name>
<dbReference type="InterPro" id="IPR027434">
    <property type="entry name" value="Homing_endonucl"/>
</dbReference>
<dbReference type="InterPro" id="IPR004860">
    <property type="entry name" value="LAGLIDADG_dom"/>
</dbReference>
<geneLocation type="mitochondrion" evidence="2"/>
<proteinExistence type="predicted"/>
<dbReference type="AlphaFoldDB" id="A0A6M4SNZ6"/>